<gene>
    <name evidence="2" type="ORF">F5Z01DRAFT_751642</name>
</gene>
<protein>
    <recommendedName>
        <fullName evidence="4">Peroxin 11C</fullName>
    </recommendedName>
</protein>
<dbReference type="PANTHER" id="PTHR12652:SF25">
    <property type="entry name" value="MICROBODY (PEROXISOME) PROLIFERATION PROTEIN PEROXIN 11C (EUROFUNG)"/>
    <property type="match status" value="1"/>
</dbReference>
<sequence length="308" mass="33543">MSSEKPSPEQPPSSSAAPSVDGVHVASPAPTRCQTILSSTDAFLARLYRCTSTRSGADVVLFFLTYGFRLSANVLETGSRAAIRSSASKLVALALQLPPSQAVNFAKEAPFANPFVGLALKLASRLRAAVAVLTEVRTFGRLWGLLGLYFSAKKLVLSARAKKQEGENSAERTFDFIVAAAQITCLISFQATENITYLSSKKILGFSPATQGKLIMWSVRSWALYVAMELARLVVERQRKISAAGGRLTEKDQAWSEGWKRDFFRNLAWSPVTVHFSTPGGFLSDFAVSALAFHPAQSQMRELWAANK</sequence>
<evidence type="ECO:0000313" key="2">
    <source>
        <dbReference type="EMBL" id="KAG9252819.1"/>
    </source>
</evidence>
<evidence type="ECO:0008006" key="4">
    <source>
        <dbReference type="Google" id="ProtNLM"/>
    </source>
</evidence>
<proteinExistence type="predicted"/>
<organism evidence="2 3">
    <name type="scientific">Emericellopsis atlantica</name>
    <dbReference type="NCBI Taxonomy" id="2614577"/>
    <lineage>
        <taxon>Eukaryota</taxon>
        <taxon>Fungi</taxon>
        <taxon>Dikarya</taxon>
        <taxon>Ascomycota</taxon>
        <taxon>Pezizomycotina</taxon>
        <taxon>Sordariomycetes</taxon>
        <taxon>Hypocreomycetidae</taxon>
        <taxon>Hypocreales</taxon>
        <taxon>Bionectriaceae</taxon>
        <taxon>Emericellopsis</taxon>
    </lineage>
</organism>
<dbReference type="EMBL" id="MU251260">
    <property type="protein sequence ID" value="KAG9252819.1"/>
    <property type="molecule type" value="Genomic_DNA"/>
</dbReference>
<dbReference type="GeneID" id="70297959"/>
<dbReference type="PANTHER" id="PTHR12652">
    <property type="entry name" value="PEROXISOMAL BIOGENESIS FACTOR 11"/>
    <property type="match status" value="1"/>
</dbReference>
<evidence type="ECO:0000256" key="1">
    <source>
        <dbReference type="SAM" id="MobiDB-lite"/>
    </source>
</evidence>
<name>A0A9P7ZIQ6_9HYPO</name>
<reference evidence="2" key="1">
    <citation type="journal article" date="2021" name="IMA Fungus">
        <title>Genomic characterization of three marine fungi, including Emericellopsis atlantica sp. nov. with signatures of a generalist lifestyle and marine biomass degradation.</title>
        <authorList>
            <person name="Hagestad O.C."/>
            <person name="Hou L."/>
            <person name="Andersen J.H."/>
            <person name="Hansen E.H."/>
            <person name="Altermark B."/>
            <person name="Li C."/>
            <person name="Kuhnert E."/>
            <person name="Cox R.J."/>
            <person name="Crous P.W."/>
            <person name="Spatafora J.W."/>
            <person name="Lail K."/>
            <person name="Amirebrahimi M."/>
            <person name="Lipzen A."/>
            <person name="Pangilinan J."/>
            <person name="Andreopoulos W."/>
            <person name="Hayes R.D."/>
            <person name="Ng V."/>
            <person name="Grigoriev I.V."/>
            <person name="Jackson S.A."/>
            <person name="Sutton T.D.S."/>
            <person name="Dobson A.D.W."/>
            <person name="Rama T."/>
        </authorList>
    </citation>
    <scope>NUCLEOTIDE SEQUENCE</scope>
    <source>
        <strain evidence="2">TS7</strain>
    </source>
</reference>
<dbReference type="RefSeq" id="XP_046116743.1">
    <property type="nucleotide sequence ID" value="XM_046267056.1"/>
</dbReference>
<comment type="caution">
    <text evidence="2">The sequence shown here is derived from an EMBL/GenBank/DDBJ whole genome shotgun (WGS) entry which is preliminary data.</text>
</comment>
<feature type="region of interest" description="Disordered" evidence="1">
    <location>
        <begin position="1"/>
        <end position="25"/>
    </location>
</feature>
<evidence type="ECO:0000313" key="3">
    <source>
        <dbReference type="Proteomes" id="UP000887229"/>
    </source>
</evidence>
<dbReference type="OrthoDB" id="10005898at2759"/>
<dbReference type="Proteomes" id="UP000887229">
    <property type="component" value="Unassembled WGS sequence"/>
</dbReference>
<dbReference type="AlphaFoldDB" id="A0A9P7ZIQ6"/>
<keyword evidence="3" id="KW-1185">Reference proteome</keyword>
<accession>A0A9P7ZIQ6</accession>